<dbReference type="STRING" id="1177154.Y5S_00260"/>
<evidence type="ECO:0008006" key="3">
    <source>
        <dbReference type="Google" id="ProtNLM"/>
    </source>
</evidence>
<protein>
    <recommendedName>
        <fullName evidence="3">Type VI secretion protein</fullName>
    </recommendedName>
</protein>
<dbReference type="PATRIC" id="fig|1177154.3.peg.261"/>
<proteinExistence type="predicted"/>
<comment type="caution">
    <text evidence="1">The sequence shown here is derived from an EMBL/GenBank/DDBJ whole genome shotgun (WGS) entry which is preliminary data.</text>
</comment>
<reference evidence="1 2" key="1">
    <citation type="submission" date="2012-09" db="EMBL/GenBank/DDBJ databases">
        <title>Genome Sequence of alkane-degrading Bacterium Alcanivorax sp. 19-m-6.</title>
        <authorList>
            <person name="Lai Q."/>
            <person name="Shao Z."/>
        </authorList>
    </citation>
    <scope>NUCLEOTIDE SEQUENCE [LARGE SCALE GENOMIC DNA]</scope>
    <source>
        <strain evidence="1 2">19-m-6</strain>
    </source>
</reference>
<organism evidence="1 2">
    <name type="scientific">Alcanivorax nanhaiticus</name>
    <dbReference type="NCBI Taxonomy" id="1177154"/>
    <lineage>
        <taxon>Bacteria</taxon>
        <taxon>Pseudomonadati</taxon>
        <taxon>Pseudomonadota</taxon>
        <taxon>Gammaproteobacteria</taxon>
        <taxon>Oceanospirillales</taxon>
        <taxon>Alcanivoracaceae</taxon>
        <taxon>Alcanivorax</taxon>
    </lineage>
</organism>
<gene>
    <name evidence="1" type="ORF">Y5S_00260</name>
</gene>
<accession>A0A095TW84</accession>
<dbReference type="Pfam" id="PF05936">
    <property type="entry name" value="T6SS_VasE"/>
    <property type="match status" value="1"/>
</dbReference>
<dbReference type="Proteomes" id="UP000029444">
    <property type="component" value="Unassembled WGS sequence"/>
</dbReference>
<dbReference type="RefSeq" id="WP_035229617.1">
    <property type="nucleotide sequence ID" value="NZ_ARXV01000001.1"/>
</dbReference>
<evidence type="ECO:0000313" key="1">
    <source>
        <dbReference type="EMBL" id="KGD66593.1"/>
    </source>
</evidence>
<dbReference type="PANTHER" id="PTHR35566:SF1">
    <property type="entry name" value="TYPE VI SECRETION SYSTEM BASEPLATE COMPONENT TSSK1"/>
    <property type="match status" value="1"/>
</dbReference>
<name>A0A095TW84_9GAMM</name>
<dbReference type="NCBIfam" id="TIGR03353">
    <property type="entry name" value="VI_chp_4"/>
    <property type="match status" value="1"/>
</dbReference>
<dbReference type="eggNOG" id="COG3522">
    <property type="taxonomic scope" value="Bacteria"/>
</dbReference>
<sequence>MSQKRQRVVWAEGLFLGQQHFQQWDRNLQREIHQRTDLARSHGWGVVSLNLLEEPLGIGQCRIESLSAILPNGQWVQFDSQRDGDPLLCDLTAGGDSVTVWLAQPDNERVTGISGYQEQGRLCGWRADYLDMPDEHDPARTREVIIGKPNLVLLRGDESREHYSAIRLASFESIGDGAYQQTANVVPPLVNLNACELLQAMVHRIRDLIAARVRLLSQQRNSYGDIADMGNRELAQVLRLQKLRPALVALDHYLREDASHPESIYRTLSQLIAGMWDLQPDMGELVLSEYMHTDLADVFSSLESSLRAALMQESSTTSTALSLRHELPALLVGEGIPWQGINARHLYLGVYHEAENPEWIMEFGRQCKAGSRDDLELILASALPGIRLSHTQRPPNKLPVKSGFEYFRVEPAGEFWPRAVEAESLAVFLPAQFQSCRFELLCIED</sequence>
<dbReference type="PANTHER" id="PTHR35566">
    <property type="entry name" value="BLR3599 PROTEIN"/>
    <property type="match status" value="1"/>
</dbReference>
<dbReference type="InterPro" id="IPR010263">
    <property type="entry name" value="T6SS_TssK"/>
</dbReference>
<dbReference type="OrthoDB" id="9775333at2"/>
<keyword evidence="2" id="KW-1185">Reference proteome</keyword>
<evidence type="ECO:0000313" key="2">
    <source>
        <dbReference type="Proteomes" id="UP000029444"/>
    </source>
</evidence>
<dbReference type="AlphaFoldDB" id="A0A095TW84"/>
<dbReference type="EMBL" id="ARXV01000001">
    <property type="protein sequence ID" value="KGD66593.1"/>
    <property type="molecule type" value="Genomic_DNA"/>
</dbReference>